<keyword evidence="5" id="KW-0449">Lipoprotein</keyword>
<dbReference type="OrthoDB" id="1110708at2"/>
<dbReference type="Pfam" id="PF03783">
    <property type="entry name" value="CsgG"/>
    <property type="match status" value="1"/>
</dbReference>
<keyword evidence="3" id="KW-0472">Membrane</keyword>
<proteinExistence type="predicted"/>
<evidence type="ECO:0000256" key="4">
    <source>
        <dbReference type="ARBA" id="ARBA00023139"/>
    </source>
</evidence>
<feature type="region of interest" description="Disordered" evidence="6">
    <location>
        <begin position="296"/>
        <end position="317"/>
    </location>
</feature>
<dbReference type="InterPro" id="IPR005534">
    <property type="entry name" value="Curli_assmbl/transp-comp_CsgG"/>
</dbReference>
<evidence type="ECO:0000256" key="1">
    <source>
        <dbReference type="ARBA" id="ARBA00022475"/>
    </source>
</evidence>
<reference evidence="7 8" key="1">
    <citation type="submission" date="2017-04" db="EMBL/GenBank/DDBJ databases">
        <authorList>
            <person name="Afonso C.L."/>
            <person name="Miller P.J."/>
            <person name="Scott M.A."/>
            <person name="Spackman E."/>
            <person name="Goraichik I."/>
            <person name="Dimitrov K.M."/>
            <person name="Suarez D.L."/>
            <person name="Swayne D.E."/>
        </authorList>
    </citation>
    <scope>NUCLEOTIDE SEQUENCE [LARGE SCALE GENOMIC DNA]</scope>
    <source>
        <strain evidence="7 8">CGMCC 1.10972</strain>
    </source>
</reference>
<feature type="region of interest" description="Disordered" evidence="6">
    <location>
        <begin position="341"/>
        <end position="453"/>
    </location>
</feature>
<dbReference type="Gene3D" id="3.40.50.10610">
    <property type="entry name" value="ABC-type transport auxiliary lipoprotein component"/>
    <property type="match status" value="2"/>
</dbReference>
<evidence type="ECO:0000313" key="8">
    <source>
        <dbReference type="Proteomes" id="UP000192656"/>
    </source>
</evidence>
<dbReference type="Proteomes" id="UP000192656">
    <property type="component" value="Unassembled WGS sequence"/>
</dbReference>
<keyword evidence="2" id="KW-0732">Signal</keyword>
<feature type="compositionally biased region" description="Low complexity" evidence="6">
    <location>
        <begin position="344"/>
        <end position="366"/>
    </location>
</feature>
<dbReference type="EMBL" id="FWXR01000013">
    <property type="protein sequence ID" value="SMC93307.1"/>
    <property type="molecule type" value="Genomic_DNA"/>
</dbReference>
<accession>A0A1W2D718</accession>
<feature type="compositionally biased region" description="Basic and acidic residues" evidence="6">
    <location>
        <begin position="304"/>
        <end position="313"/>
    </location>
</feature>
<keyword evidence="1" id="KW-1003">Cell membrane</keyword>
<gene>
    <name evidence="7" type="ORF">SAMN06297251_11335</name>
</gene>
<protein>
    <submittedName>
        <fullName evidence="7">Curli production assembly/transport component CsgG</fullName>
    </submittedName>
</protein>
<dbReference type="PANTHER" id="PTHR41164:SF1">
    <property type="entry name" value="CURLI PRODUCTION ASSEMBLY_TRANSPORT COMPONENT CSGG"/>
    <property type="match status" value="1"/>
</dbReference>
<dbReference type="PANTHER" id="PTHR41164">
    <property type="entry name" value="CURLI PRODUCTION ASSEMBLY/TRANSPORT COMPONENT CSGG"/>
    <property type="match status" value="1"/>
</dbReference>
<name>A0A1W2D718_9HYPH</name>
<feature type="compositionally biased region" description="Acidic residues" evidence="6">
    <location>
        <begin position="414"/>
        <end position="427"/>
    </location>
</feature>
<keyword evidence="8" id="KW-1185">Reference proteome</keyword>
<dbReference type="AlphaFoldDB" id="A0A1W2D718"/>
<organism evidence="7 8">
    <name type="scientific">Fulvimarina manganoxydans</name>
    <dbReference type="NCBI Taxonomy" id="937218"/>
    <lineage>
        <taxon>Bacteria</taxon>
        <taxon>Pseudomonadati</taxon>
        <taxon>Pseudomonadota</taxon>
        <taxon>Alphaproteobacteria</taxon>
        <taxon>Hyphomicrobiales</taxon>
        <taxon>Aurantimonadaceae</taxon>
        <taxon>Fulvimarina</taxon>
    </lineage>
</organism>
<evidence type="ECO:0000256" key="6">
    <source>
        <dbReference type="SAM" id="MobiDB-lite"/>
    </source>
</evidence>
<sequence length="453" mass="48512">MVSKKTAGAILRIGTLSVLVPLAGCITKNSAIDTPPVVAPVTSTSAELRNLPAPSEKVTVSVYDLEDLTGQFKESDRVQTLSKAVTQGGAAILIKSLQDTGERRWFTVLERKDLDNLLKERQILTEMRRLYRGEDRLDANVLPPLKHAGFIIEGAIIGYDTNVVTGGVGARFLAIGGDTKYLQDVVTVTLRVVSTKTGEVLTSVTSRKMVSSYALQGGAFRYLKLDELLEAETGVTYNEPKQLAVEAAVEKAVYSLVIEGAELGIWNFADREAGADLIAAYRGAKYENHLTAEALYPPAPASKPPHDLPDTEARAPGPVRVAARAEPQRTIMRPMPPVMQRVIQGPSGQAPQTGAGGAVPPAQPGQYTPASPREEGQAEPRSLPPAPTPDEPAVGQHIEETPKRRTLFSMLFGSDDEQPAPEAEAETEAPMQGGTGWTGLRDAPEEVAALQTP</sequence>
<evidence type="ECO:0000313" key="7">
    <source>
        <dbReference type="EMBL" id="SMC93307.1"/>
    </source>
</evidence>
<dbReference type="STRING" id="937218.SAMN06297251_11335"/>
<dbReference type="RefSeq" id="WP_084410870.1">
    <property type="nucleotide sequence ID" value="NZ_FWXR01000013.1"/>
</dbReference>
<evidence type="ECO:0000256" key="2">
    <source>
        <dbReference type="ARBA" id="ARBA00022729"/>
    </source>
</evidence>
<keyword evidence="4" id="KW-0564">Palmitate</keyword>
<dbReference type="GO" id="GO:0030288">
    <property type="term" value="C:outer membrane-bounded periplasmic space"/>
    <property type="evidence" value="ECO:0007669"/>
    <property type="project" value="InterPro"/>
</dbReference>
<evidence type="ECO:0000256" key="5">
    <source>
        <dbReference type="ARBA" id="ARBA00023288"/>
    </source>
</evidence>
<evidence type="ECO:0000256" key="3">
    <source>
        <dbReference type="ARBA" id="ARBA00023136"/>
    </source>
</evidence>